<dbReference type="RefSeq" id="XP_056524853.1">
    <property type="nucleotide sequence ID" value="XM_056662740.1"/>
</dbReference>
<evidence type="ECO:0000313" key="3">
    <source>
        <dbReference type="Proteomes" id="UP001149079"/>
    </source>
</evidence>
<gene>
    <name evidence="2" type="ORF">N7515_001996</name>
</gene>
<evidence type="ECO:0000313" key="2">
    <source>
        <dbReference type="EMBL" id="KAJ5143209.1"/>
    </source>
</evidence>
<sequence>MTEHLRNTDTKEMSKSSPVHFATGDAMSTTTGNEALDTPTGTSVSDESTDTSVCSESIRRMILSQYRERRSWNCPWPGRTFIIRDPVTKLVLGLEKGILRLVPEDDGQGRSIHWCCVRHPRGLWGLQNNVSGTYVGTWDMHQQKEFVARSTTHNSTESLFVQGHPDGGYIISVVTDKTRVLSMESRQEELLAVTSNTATAWKFVRVDLSD</sequence>
<dbReference type="Proteomes" id="UP001149079">
    <property type="component" value="Unassembled WGS sequence"/>
</dbReference>
<dbReference type="PANTHER" id="PTHR39697:SF2">
    <property type="entry name" value="CYANOVIRIN-N DOMAIN-CONTAINING PROTEIN"/>
    <property type="match status" value="1"/>
</dbReference>
<organism evidence="2 3">
    <name type="scientific">Penicillium bovifimosum</name>
    <dbReference type="NCBI Taxonomy" id="126998"/>
    <lineage>
        <taxon>Eukaryota</taxon>
        <taxon>Fungi</taxon>
        <taxon>Dikarya</taxon>
        <taxon>Ascomycota</taxon>
        <taxon>Pezizomycotina</taxon>
        <taxon>Eurotiomycetes</taxon>
        <taxon>Eurotiomycetidae</taxon>
        <taxon>Eurotiales</taxon>
        <taxon>Aspergillaceae</taxon>
        <taxon>Penicillium</taxon>
    </lineage>
</organism>
<feature type="compositionally biased region" description="Basic and acidic residues" evidence="1">
    <location>
        <begin position="1"/>
        <end position="14"/>
    </location>
</feature>
<evidence type="ECO:0000256" key="1">
    <source>
        <dbReference type="SAM" id="MobiDB-lite"/>
    </source>
</evidence>
<keyword evidence="3" id="KW-1185">Reference proteome</keyword>
<accession>A0A9W9HB27</accession>
<dbReference type="PANTHER" id="PTHR39697">
    <property type="entry name" value="RICIN B LECTIN DOMAIN-CONTAINING PROTEIN-RELATED"/>
    <property type="match status" value="1"/>
</dbReference>
<dbReference type="OrthoDB" id="5289641at2759"/>
<proteinExistence type="predicted"/>
<reference evidence="2" key="2">
    <citation type="journal article" date="2023" name="IMA Fungus">
        <title>Comparative genomic study of the Penicillium genus elucidates a diverse pangenome and 15 lateral gene transfer events.</title>
        <authorList>
            <person name="Petersen C."/>
            <person name="Sorensen T."/>
            <person name="Nielsen M.R."/>
            <person name="Sondergaard T.E."/>
            <person name="Sorensen J.L."/>
            <person name="Fitzpatrick D.A."/>
            <person name="Frisvad J.C."/>
            <person name="Nielsen K.L."/>
        </authorList>
    </citation>
    <scope>NUCLEOTIDE SEQUENCE</scope>
    <source>
        <strain evidence="2">IBT 22155</strain>
    </source>
</reference>
<reference evidence="2" key="1">
    <citation type="submission" date="2022-11" db="EMBL/GenBank/DDBJ databases">
        <authorList>
            <person name="Petersen C."/>
        </authorList>
    </citation>
    <scope>NUCLEOTIDE SEQUENCE</scope>
    <source>
        <strain evidence="2">IBT 22155</strain>
    </source>
</reference>
<feature type="region of interest" description="Disordered" evidence="1">
    <location>
        <begin position="1"/>
        <end position="50"/>
    </location>
</feature>
<dbReference type="AlphaFoldDB" id="A0A9W9HB27"/>
<dbReference type="GeneID" id="81401910"/>
<dbReference type="EMBL" id="JAPQKL010000002">
    <property type="protein sequence ID" value="KAJ5143209.1"/>
    <property type="molecule type" value="Genomic_DNA"/>
</dbReference>
<comment type="caution">
    <text evidence="2">The sequence shown here is derived from an EMBL/GenBank/DDBJ whole genome shotgun (WGS) entry which is preliminary data.</text>
</comment>
<name>A0A9W9HB27_9EURO</name>
<protein>
    <submittedName>
        <fullName evidence="2">Uncharacterized protein</fullName>
    </submittedName>
</protein>